<evidence type="ECO:0000313" key="1">
    <source>
        <dbReference type="EMBL" id="CAL5131244.1"/>
    </source>
</evidence>
<name>A0AAV2TBJ8_CALDB</name>
<dbReference type="EMBL" id="CAXLJL010000157">
    <property type="protein sequence ID" value="CAL5133666.1"/>
    <property type="molecule type" value="Genomic_DNA"/>
</dbReference>
<sequence length="144" mass="16494">MLSVNLKDKIPAHDRSMVIYSFSCCCSEEYVGRTTRRLSERIKEHHPAWLQTGVIKSVRSSIVDHLVQTNHQTDRNKAFQIVYSVPNRNPNGVKKQLLAIAESIAIRLRNPSLCAQKQCVRALNLPWPKFTPSLPTQMHWDAMT</sequence>
<dbReference type="AlphaFoldDB" id="A0AAV2TBJ8"/>
<reference evidence="2" key="1">
    <citation type="submission" date="2024-06" db="EMBL/GenBank/DDBJ databases">
        <authorList>
            <person name="Liu X."/>
            <person name="Lenzi L."/>
            <person name="Haldenby T S."/>
            <person name="Uol C."/>
        </authorList>
    </citation>
    <scope>NUCLEOTIDE SEQUENCE</scope>
</reference>
<protein>
    <recommendedName>
        <fullName evidence="4">GIY-YIG domain-containing protein</fullName>
    </recommendedName>
</protein>
<proteinExistence type="predicted"/>
<comment type="caution">
    <text evidence="2">The sequence shown here is derived from an EMBL/GenBank/DDBJ whole genome shotgun (WGS) entry which is preliminary data.</text>
</comment>
<evidence type="ECO:0008006" key="4">
    <source>
        <dbReference type="Google" id="ProtNLM"/>
    </source>
</evidence>
<dbReference type="EMBL" id="CAXLJL010000086">
    <property type="protein sequence ID" value="CAL5131244.1"/>
    <property type="molecule type" value="Genomic_DNA"/>
</dbReference>
<organism evidence="2 3">
    <name type="scientific">Calicophoron daubneyi</name>
    <name type="common">Rumen fluke</name>
    <name type="synonym">Paramphistomum daubneyi</name>
    <dbReference type="NCBI Taxonomy" id="300641"/>
    <lineage>
        <taxon>Eukaryota</taxon>
        <taxon>Metazoa</taxon>
        <taxon>Spiralia</taxon>
        <taxon>Lophotrochozoa</taxon>
        <taxon>Platyhelminthes</taxon>
        <taxon>Trematoda</taxon>
        <taxon>Digenea</taxon>
        <taxon>Plagiorchiida</taxon>
        <taxon>Pronocephalata</taxon>
        <taxon>Paramphistomoidea</taxon>
        <taxon>Paramphistomidae</taxon>
        <taxon>Calicophoron</taxon>
    </lineage>
</organism>
<evidence type="ECO:0000313" key="2">
    <source>
        <dbReference type="EMBL" id="CAL5133666.1"/>
    </source>
</evidence>
<dbReference type="Proteomes" id="UP001497525">
    <property type="component" value="Unassembled WGS sequence"/>
</dbReference>
<gene>
    <name evidence="1" type="ORF">CDAUBV1_LOCUS3413</name>
    <name evidence="2" type="ORF">CDAUBV1_LOCUS6926</name>
</gene>
<accession>A0AAV2TBJ8</accession>
<evidence type="ECO:0000313" key="3">
    <source>
        <dbReference type="Proteomes" id="UP001497525"/>
    </source>
</evidence>